<evidence type="ECO:0000259" key="6">
    <source>
        <dbReference type="Pfam" id="PF02826"/>
    </source>
</evidence>
<dbReference type="OrthoDB" id="9805416at2"/>
<dbReference type="PANTHER" id="PTHR10996:SF178">
    <property type="entry name" value="2-HYDROXYACID DEHYDROGENASE YGL185C-RELATED"/>
    <property type="match status" value="1"/>
</dbReference>
<dbReference type="InterPro" id="IPR006139">
    <property type="entry name" value="D-isomer_2_OHA_DH_cat_dom"/>
</dbReference>
<keyword evidence="1" id="KW-0521">NADP</keyword>
<evidence type="ECO:0000259" key="5">
    <source>
        <dbReference type="Pfam" id="PF00389"/>
    </source>
</evidence>
<keyword evidence="8" id="KW-1185">Reference proteome</keyword>
<dbReference type="CDD" id="cd12156">
    <property type="entry name" value="HPPR"/>
    <property type="match status" value="1"/>
</dbReference>
<evidence type="ECO:0000256" key="4">
    <source>
        <dbReference type="RuleBase" id="RU003719"/>
    </source>
</evidence>
<dbReference type="Pfam" id="PF00389">
    <property type="entry name" value="2-Hacid_dh"/>
    <property type="match status" value="1"/>
</dbReference>
<dbReference type="Proteomes" id="UP000013165">
    <property type="component" value="Unassembled WGS sequence"/>
</dbReference>
<feature type="domain" description="D-isomer specific 2-hydroxyacid dehydrogenase NAD-binding" evidence="6">
    <location>
        <begin position="93"/>
        <end position="266"/>
    </location>
</feature>
<evidence type="ECO:0000256" key="3">
    <source>
        <dbReference type="ARBA" id="ARBA00023027"/>
    </source>
</evidence>
<evidence type="ECO:0000313" key="7">
    <source>
        <dbReference type="EMBL" id="ENO13217.2"/>
    </source>
</evidence>
<protein>
    <submittedName>
        <fullName evidence="7">2-hydroxyacid dehydrogenase</fullName>
    </submittedName>
</protein>
<evidence type="ECO:0000313" key="8">
    <source>
        <dbReference type="Proteomes" id="UP000013165"/>
    </source>
</evidence>
<dbReference type="GO" id="GO:0051287">
    <property type="term" value="F:NAD binding"/>
    <property type="evidence" value="ECO:0007669"/>
    <property type="project" value="InterPro"/>
</dbReference>
<comment type="similarity">
    <text evidence="4">Belongs to the D-isomer specific 2-hydroxyacid dehydrogenase family.</text>
</comment>
<accession>N6WQB5</accession>
<dbReference type="GO" id="GO:0030267">
    <property type="term" value="F:glyoxylate reductase (NADPH) activity"/>
    <property type="evidence" value="ECO:0007669"/>
    <property type="project" value="TreeGrafter"/>
</dbReference>
<organism evidence="7 8">
    <name type="scientific">Marinobacter nanhaiticus D15-8W</name>
    <dbReference type="NCBI Taxonomy" id="626887"/>
    <lineage>
        <taxon>Bacteria</taxon>
        <taxon>Pseudomonadati</taxon>
        <taxon>Pseudomonadota</taxon>
        <taxon>Gammaproteobacteria</taxon>
        <taxon>Pseudomonadales</taxon>
        <taxon>Marinobacteraceae</taxon>
        <taxon>Marinobacter</taxon>
    </lineage>
</organism>
<name>N6WQB5_9GAMM</name>
<dbReference type="Pfam" id="PF02826">
    <property type="entry name" value="2-Hacid_dh_C"/>
    <property type="match status" value="1"/>
</dbReference>
<dbReference type="SUPFAM" id="SSF51735">
    <property type="entry name" value="NAD(P)-binding Rossmann-fold domains"/>
    <property type="match status" value="1"/>
</dbReference>
<dbReference type="InterPro" id="IPR050223">
    <property type="entry name" value="D-isomer_2-hydroxyacid_DH"/>
</dbReference>
<dbReference type="Gene3D" id="3.40.50.720">
    <property type="entry name" value="NAD(P)-binding Rossmann-like Domain"/>
    <property type="match status" value="2"/>
</dbReference>
<sequence length="297" mass="31995">MAELEDLYILHRLDQATDSDVLIANFGEKIEVVVTSNGVGFSRELLDRLPNLKLVSSQGVGTDGLCVEACKARGVHVANTPDVLNDDVADMALMLLLATVRRLLPGDRWVRGGHWVRDGMMPLNRCVRGKRLGIAGLGRIGKAIAHRAEAFGLDIAYYGRREQPEVDYPWYDDLQALAEDVDILVVALPGGEPTHRLVGRSVLEALGPDGYLVNIGRGSVVDEPDLVEVLSSGMLAGAGLDVFADEPNVPQALLDMDNVVLQPHCASGTEETRHAMAQLVVDNVAAYFSGSPLLTPV</sequence>
<reference evidence="7 8" key="1">
    <citation type="journal article" date="2013" name="Genome Announc.">
        <title>Genome Sequence of the Polycyclic Aromatic Hydrocarbon-Degrading Bacterium Strain Marinobacter nanhaiticus D15-8WT.</title>
        <authorList>
            <person name="Cui Z."/>
            <person name="Gao W."/>
            <person name="Li Q."/>
            <person name="Xu G."/>
            <person name="Zheng L."/>
        </authorList>
    </citation>
    <scope>NUCLEOTIDE SEQUENCE [LARGE SCALE GENOMIC DNA]</scope>
    <source>
        <strain evidence="7 8">D15-8W</strain>
    </source>
</reference>
<dbReference type="InterPro" id="IPR006140">
    <property type="entry name" value="D-isomer_DH_NAD-bd"/>
</dbReference>
<proteinExistence type="inferred from homology"/>
<dbReference type="HOGENOM" id="CLU_019796_1_2_6"/>
<evidence type="ECO:0000256" key="1">
    <source>
        <dbReference type="ARBA" id="ARBA00022857"/>
    </source>
</evidence>
<keyword evidence="2 4" id="KW-0560">Oxidoreductase</keyword>
<dbReference type="AlphaFoldDB" id="N6WQB5"/>
<dbReference type="PANTHER" id="PTHR10996">
    <property type="entry name" value="2-HYDROXYACID DEHYDROGENASE-RELATED"/>
    <property type="match status" value="1"/>
</dbReference>
<dbReference type="GO" id="GO:0016618">
    <property type="term" value="F:hydroxypyruvate reductase [NAD(P)H] activity"/>
    <property type="evidence" value="ECO:0007669"/>
    <property type="project" value="TreeGrafter"/>
</dbReference>
<dbReference type="InterPro" id="IPR036291">
    <property type="entry name" value="NAD(P)-bd_dom_sf"/>
</dbReference>
<keyword evidence="3" id="KW-0520">NAD</keyword>
<dbReference type="PATRIC" id="fig|626887.3.peg.3500"/>
<evidence type="ECO:0000256" key="2">
    <source>
        <dbReference type="ARBA" id="ARBA00023002"/>
    </source>
</evidence>
<dbReference type="STRING" id="626887.J057_17515"/>
<feature type="domain" description="D-isomer specific 2-hydroxyacid dehydrogenase catalytic" evidence="5">
    <location>
        <begin position="16"/>
        <end position="297"/>
    </location>
</feature>
<comment type="caution">
    <text evidence="7">The sequence shown here is derived from an EMBL/GenBank/DDBJ whole genome shotgun (WGS) entry which is preliminary data.</text>
</comment>
<dbReference type="FunFam" id="3.40.50.720:FF:000213">
    <property type="entry name" value="Putative 2-hydroxyacid dehydrogenase"/>
    <property type="match status" value="1"/>
</dbReference>
<dbReference type="GO" id="GO:0005829">
    <property type="term" value="C:cytosol"/>
    <property type="evidence" value="ECO:0007669"/>
    <property type="project" value="TreeGrafter"/>
</dbReference>
<dbReference type="EMBL" id="APLQ01000014">
    <property type="protein sequence ID" value="ENO13217.2"/>
    <property type="molecule type" value="Genomic_DNA"/>
</dbReference>
<gene>
    <name evidence="7" type="ORF">J057_17515</name>
</gene>
<dbReference type="SUPFAM" id="SSF52283">
    <property type="entry name" value="Formate/glycerate dehydrogenase catalytic domain-like"/>
    <property type="match status" value="1"/>
</dbReference>
<dbReference type="eggNOG" id="COG1052">
    <property type="taxonomic scope" value="Bacteria"/>
</dbReference>